<dbReference type="Pfam" id="PF01425">
    <property type="entry name" value="Amidase"/>
    <property type="match status" value="1"/>
</dbReference>
<feature type="region of interest" description="Disordered" evidence="4">
    <location>
        <begin position="136"/>
        <end position="158"/>
    </location>
</feature>
<evidence type="ECO:0000313" key="6">
    <source>
        <dbReference type="EMBL" id="RBO95685.1"/>
    </source>
</evidence>
<comment type="function">
    <text evidence="1">Hydrolyzes indole-3-acetamide (IAM) into indole-3-acetic acid (IAA).</text>
</comment>
<protein>
    <recommendedName>
        <fullName evidence="3">Indoleacetamide hydrolase</fullName>
    </recommendedName>
</protein>
<dbReference type="InterPro" id="IPR020556">
    <property type="entry name" value="Amidase_CS"/>
</dbReference>
<dbReference type="EMBL" id="QNRH01000003">
    <property type="protein sequence ID" value="RBO95685.1"/>
    <property type="molecule type" value="Genomic_DNA"/>
</dbReference>
<evidence type="ECO:0000313" key="7">
    <source>
        <dbReference type="Proteomes" id="UP000252893"/>
    </source>
</evidence>
<proteinExistence type="inferred from homology"/>
<dbReference type="Gene3D" id="3.90.1300.10">
    <property type="entry name" value="Amidase signature (AS) domain"/>
    <property type="match status" value="1"/>
</dbReference>
<comment type="caution">
    <text evidence="6">The sequence shown here is derived from an EMBL/GenBank/DDBJ whole genome shotgun (WGS) entry which is preliminary data.</text>
</comment>
<dbReference type="GO" id="GO:0016740">
    <property type="term" value="F:transferase activity"/>
    <property type="evidence" value="ECO:0007669"/>
    <property type="project" value="UniProtKB-KW"/>
</dbReference>
<dbReference type="InterPro" id="IPR023631">
    <property type="entry name" value="Amidase_dom"/>
</dbReference>
<reference evidence="6 7" key="1">
    <citation type="submission" date="2018-06" db="EMBL/GenBank/DDBJ databases">
        <title>Genomic Encyclopedia of Type Strains, Phase IV (KMG-IV): sequencing the most valuable type-strain genomes for metagenomic binning, comparative biology and taxonomic classification.</title>
        <authorList>
            <person name="Goeker M."/>
        </authorList>
    </citation>
    <scope>NUCLEOTIDE SEQUENCE [LARGE SCALE GENOMIC DNA]</scope>
    <source>
        <strain evidence="6 7">DSM 25619</strain>
    </source>
</reference>
<evidence type="ECO:0000256" key="2">
    <source>
        <dbReference type="ARBA" id="ARBA00009199"/>
    </source>
</evidence>
<dbReference type="InterPro" id="IPR000120">
    <property type="entry name" value="Amidase"/>
</dbReference>
<gene>
    <name evidence="6" type="ORF">DFR47_103249</name>
</gene>
<dbReference type="PROSITE" id="PS00571">
    <property type="entry name" value="AMIDASES"/>
    <property type="match status" value="1"/>
</dbReference>
<name>A0A366E0P5_9HYPH</name>
<evidence type="ECO:0000256" key="4">
    <source>
        <dbReference type="SAM" id="MobiDB-lite"/>
    </source>
</evidence>
<dbReference type="AlphaFoldDB" id="A0A366E0P5"/>
<evidence type="ECO:0000256" key="3">
    <source>
        <dbReference type="ARBA" id="ARBA00021874"/>
    </source>
</evidence>
<dbReference type="Proteomes" id="UP000252893">
    <property type="component" value="Unassembled WGS sequence"/>
</dbReference>
<feature type="domain" description="Amidase" evidence="5">
    <location>
        <begin position="28"/>
        <end position="467"/>
    </location>
</feature>
<keyword evidence="6" id="KW-0808">Transferase</keyword>
<accession>A0A366E0P5</accession>
<dbReference type="RefSeq" id="WP_245416523.1">
    <property type="nucleotide sequence ID" value="NZ_JBHEEG010000004.1"/>
</dbReference>
<sequence>MSLSDITELSTAAAIADAVKSGEVSPVEVIDATIQRIEQRNPSLSAVTYQDYAGARQAARQLEKAIIKGEPTGSLAGVPVLMKDLFGFKPGWPASCGLVSVLRDNLATGWSMFPQRMEAAGAIVLGQTNSPVFGFRGTTDNKTVGPTRNPFDLTRNSGGSSGGSAAAVADGLVPLAGATDGGGSIRIPAAWCGVVGFQPSAGRIPFIARPNAFAISCYLYEGPITRTVKDAALAMTALQGADVRDPSSLSVDADFQQALVQGVKGKRIGFTPDFGIFPVELKIKELVTSAVNTFANAGAIVENIHIGFDYSQSELSALWSRITAIGVYNTLEELKNKGRDLRSLCPDELPDSMMRWVDAVPSYTFQQLSEDQKIRTRIYDRFTALFETYDYIVAPTLAAMPVLNSTDGETQGPCKINGETVDPLIGWCMTYLTNYTGNPSASVPAGLVDGLPVGLMVIGRRHDDAGVMSAIAAFESERPWEGIYRIPEGRSLDRP</sequence>
<evidence type="ECO:0000256" key="1">
    <source>
        <dbReference type="ARBA" id="ARBA00003871"/>
    </source>
</evidence>
<comment type="similarity">
    <text evidence="2">Belongs to the amidase family.</text>
</comment>
<evidence type="ECO:0000259" key="5">
    <source>
        <dbReference type="Pfam" id="PF01425"/>
    </source>
</evidence>
<dbReference type="SUPFAM" id="SSF75304">
    <property type="entry name" value="Amidase signature (AS) enzymes"/>
    <property type="match status" value="1"/>
</dbReference>
<dbReference type="InterPro" id="IPR036928">
    <property type="entry name" value="AS_sf"/>
</dbReference>
<dbReference type="PANTHER" id="PTHR11895:SF7">
    <property type="entry name" value="GLUTAMYL-TRNA(GLN) AMIDOTRANSFERASE SUBUNIT A, MITOCHONDRIAL"/>
    <property type="match status" value="1"/>
</dbReference>
<organism evidence="6 7">
    <name type="scientific">Pseudochrobactrum asaccharolyticum</name>
    <dbReference type="NCBI Taxonomy" id="354351"/>
    <lineage>
        <taxon>Bacteria</taxon>
        <taxon>Pseudomonadati</taxon>
        <taxon>Pseudomonadota</taxon>
        <taxon>Alphaproteobacteria</taxon>
        <taxon>Hyphomicrobiales</taxon>
        <taxon>Brucellaceae</taxon>
        <taxon>Pseudochrobactrum</taxon>
    </lineage>
</organism>
<keyword evidence="7" id="KW-1185">Reference proteome</keyword>
<dbReference type="PANTHER" id="PTHR11895">
    <property type="entry name" value="TRANSAMIDASE"/>
    <property type="match status" value="1"/>
</dbReference>